<dbReference type="OMA" id="VQHHADS"/>
<dbReference type="PANTHER" id="PTHR23051:SF0">
    <property type="entry name" value="SOLUTE CARRIER FAMILY 35 MEMBER F5"/>
    <property type="match status" value="1"/>
</dbReference>
<evidence type="ECO:0000256" key="4">
    <source>
        <dbReference type="ARBA" id="ARBA00023136"/>
    </source>
</evidence>
<feature type="domain" description="EamA" evidence="6">
    <location>
        <begin position="36"/>
        <end position="169"/>
    </location>
</feature>
<dbReference type="PANTHER" id="PTHR23051">
    <property type="entry name" value="SOLUTE CARRIER FAMILY 35, MEMBER F5"/>
    <property type="match status" value="1"/>
</dbReference>
<proteinExistence type="predicted"/>
<feature type="transmembrane region" description="Helical" evidence="5">
    <location>
        <begin position="33"/>
        <end position="55"/>
    </location>
</feature>
<evidence type="ECO:0000259" key="6">
    <source>
        <dbReference type="Pfam" id="PF00892"/>
    </source>
</evidence>
<comment type="subcellular location">
    <subcellularLocation>
        <location evidence="1">Membrane</location>
        <topology evidence="1">Multi-pass membrane protein</topology>
    </subcellularLocation>
</comment>
<dbReference type="InterPro" id="IPR000620">
    <property type="entry name" value="EamA_dom"/>
</dbReference>
<feature type="transmembrane region" description="Helical" evidence="5">
    <location>
        <begin position="214"/>
        <end position="233"/>
    </location>
</feature>
<evidence type="ECO:0000256" key="5">
    <source>
        <dbReference type="SAM" id="Phobius"/>
    </source>
</evidence>
<keyword evidence="4 5" id="KW-0472">Membrane</keyword>
<evidence type="ECO:0000256" key="1">
    <source>
        <dbReference type="ARBA" id="ARBA00004141"/>
    </source>
</evidence>
<dbReference type="OrthoDB" id="1436450at2759"/>
<protein>
    <recommendedName>
        <fullName evidence="6">EamA domain-containing protein</fullName>
    </recommendedName>
</protein>
<keyword evidence="2 5" id="KW-0812">Transmembrane</keyword>
<dbReference type="EMBL" id="CDSF01000091">
    <property type="protein sequence ID" value="CEO99565.1"/>
    <property type="molecule type" value="Genomic_DNA"/>
</dbReference>
<feature type="transmembrane region" description="Helical" evidence="5">
    <location>
        <begin position="61"/>
        <end position="79"/>
    </location>
</feature>
<organism evidence="7 8">
    <name type="scientific">Plasmodiophora brassicae</name>
    <name type="common">Clubroot disease agent</name>
    <dbReference type="NCBI Taxonomy" id="37360"/>
    <lineage>
        <taxon>Eukaryota</taxon>
        <taxon>Sar</taxon>
        <taxon>Rhizaria</taxon>
        <taxon>Endomyxa</taxon>
        <taxon>Phytomyxea</taxon>
        <taxon>Plasmodiophorida</taxon>
        <taxon>Plasmodiophoridae</taxon>
        <taxon>Plasmodiophora</taxon>
    </lineage>
</organism>
<feature type="transmembrane region" description="Helical" evidence="5">
    <location>
        <begin position="100"/>
        <end position="119"/>
    </location>
</feature>
<dbReference type="SUPFAM" id="SSF103481">
    <property type="entry name" value="Multidrug resistance efflux transporter EmrE"/>
    <property type="match status" value="2"/>
</dbReference>
<feature type="transmembrane region" description="Helical" evidence="5">
    <location>
        <begin position="153"/>
        <end position="170"/>
    </location>
</feature>
<feature type="transmembrane region" description="Helical" evidence="5">
    <location>
        <begin position="182"/>
        <end position="202"/>
    </location>
</feature>
<feature type="transmembrane region" description="Helical" evidence="5">
    <location>
        <begin position="253"/>
        <end position="271"/>
    </location>
</feature>
<accession>A0A0G4IW86</accession>
<dbReference type="GO" id="GO:0016020">
    <property type="term" value="C:membrane"/>
    <property type="evidence" value="ECO:0007669"/>
    <property type="project" value="UniProtKB-SubCell"/>
</dbReference>
<keyword evidence="8" id="KW-1185">Reference proteome</keyword>
<dbReference type="InterPro" id="IPR037185">
    <property type="entry name" value="EmrE-like"/>
</dbReference>
<evidence type="ECO:0000256" key="2">
    <source>
        <dbReference type="ARBA" id="ARBA00022692"/>
    </source>
</evidence>
<sequence length="363" mass="38894">MQQTVAVDDASLDGSSVSTLASTKASAGRKSHAVGAILLFAVASMFVGSSFLTQVLARPFFVSYFNSSVAMLYIVGWAVRQHIPQKRAGPGTDYRRTIRYAAVFTPVLFAMSITFNWSLDKTSMTNNAIISSMSSIFAIAFSRVMLRTPVRPVNIVGAVLTVAGVGLVSWQTDDAARPQSLYGDAGALVSACLSGFYTTYLARQITDESRVDMTLFFGLTGLMCAIAVLPFVVVLQLLGVEPSLALLLNGEDVFWLFVNGILTIASNLVWAKATVLTSPFLATVGLCLTTPLTMAVELVVLGKRFGWLYCTGVAIVVIGYLVSNVQHHADSKDGHGGRRLEEVALDKIDDVAKNIDDSAKTPS</sequence>
<dbReference type="AlphaFoldDB" id="A0A0G4IW86"/>
<feature type="transmembrane region" description="Helical" evidence="5">
    <location>
        <begin position="125"/>
        <end position="146"/>
    </location>
</feature>
<feature type="transmembrane region" description="Helical" evidence="5">
    <location>
        <begin position="306"/>
        <end position="323"/>
    </location>
</feature>
<dbReference type="Pfam" id="PF00892">
    <property type="entry name" value="EamA"/>
    <property type="match status" value="1"/>
</dbReference>
<feature type="transmembrane region" description="Helical" evidence="5">
    <location>
        <begin position="280"/>
        <end position="300"/>
    </location>
</feature>
<gene>
    <name evidence="7" type="ORF">PBRA_007298</name>
</gene>
<dbReference type="Proteomes" id="UP000039324">
    <property type="component" value="Unassembled WGS sequence"/>
</dbReference>
<reference evidence="7 8" key="1">
    <citation type="submission" date="2015-02" db="EMBL/GenBank/DDBJ databases">
        <authorList>
            <person name="Chooi Y.-H."/>
        </authorList>
    </citation>
    <scope>NUCLEOTIDE SEQUENCE [LARGE SCALE GENOMIC DNA]</scope>
    <source>
        <strain evidence="7">E3</strain>
    </source>
</reference>
<evidence type="ECO:0000256" key="3">
    <source>
        <dbReference type="ARBA" id="ARBA00022989"/>
    </source>
</evidence>
<dbReference type="STRING" id="37360.A0A0G4IW86"/>
<name>A0A0G4IW86_PLABS</name>
<keyword evidence="3 5" id="KW-1133">Transmembrane helix</keyword>
<evidence type="ECO:0000313" key="7">
    <source>
        <dbReference type="EMBL" id="CEO99565.1"/>
    </source>
</evidence>
<evidence type="ECO:0000313" key="8">
    <source>
        <dbReference type="Proteomes" id="UP000039324"/>
    </source>
</evidence>